<protein>
    <submittedName>
        <fullName evidence="1">Uncharacterized protein</fullName>
    </submittedName>
</protein>
<organism evidence="1 2">
    <name type="scientific">Stephania cephalantha</name>
    <dbReference type="NCBI Taxonomy" id="152367"/>
    <lineage>
        <taxon>Eukaryota</taxon>
        <taxon>Viridiplantae</taxon>
        <taxon>Streptophyta</taxon>
        <taxon>Embryophyta</taxon>
        <taxon>Tracheophyta</taxon>
        <taxon>Spermatophyta</taxon>
        <taxon>Magnoliopsida</taxon>
        <taxon>Ranunculales</taxon>
        <taxon>Menispermaceae</taxon>
        <taxon>Menispermoideae</taxon>
        <taxon>Cissampelideae</taxon>
        <taxon>Stephania</taxon>
    </lineage>
</organism>
<gene>
    <name evidence="1" type="ORF">Scep_016099</name>
</gene>
<dbReference type="AlphaFoldDB" id="A0AAP0INP3"/>
<keyword evidence="2" id="KW-1185">Reference proteome</keyword>
<dbReference type="EMBL" id="JBBNAG010000007">
    <property type="protein sequence ID" value="KAK9118006.1"/>
    <property type="molecule type" value="Genomic_DNA"/>
</dbReference>
<sequence length="80" mass="8798">MRPPKISYGSVSSFALLQGHKNFMAVLTGIGVEHWGLRVGDDEEEEEEAKAQEDNDRFGDQTLIFAAQIHVDAADRSGHA</sequence>
<reference evidence="1 2" key="1">
    <citation type="submission" date="2024-01" db="EMBL/GenBank/DDBJ databases">
        <title>Genome assemblies of Stephania.</title>
        <authorList>
            <person name="Yang L."/>
        </authorList>
    </citation>
    <scope>NUCLEOTIDE SEQUENCE [LARGE SCALE GENOMIC DNA]</scope>
    <source>
        <strain evidence="1">JXDWG</strain>
        <tissue evidence="1">Leaf</tissue>
    </source>
</reference>
<accession>A0AAP0INP3</accession>
<evidence type="ECO:0000313" key="1">
    <source>
        <dbReference type="EMBL" id="KAK9118006.1"/>
    </source>
</evidence>
<evidence type="ECO:0000313" key="2">
    <source>
        <dbReference type="Proteomes" id="UP001419268"/>
    </source>
</evidence>
<name>A0AAP0INP3_9MAGN</name>
<dbReference type="Proteomes" id="UP001419268">
    <property type="component" value="Unassembled WGS sequence"/>
</dbReference>
<comment type="caution">
    <text evidence="1">The sequence shown here is derived from an EMBL/GenBank/DDBJ whole genome shotgun (WGS) entry which is preliminary data.</text>
</comment>
<proteinExistence type="predicted"/>